<dbReference type="Proteomes" id="UP001055712">
    <property type="component" value="Unassembled WGS sequence"/>
</dbReference>
<dbReference type="AlphaFoldDB" id="A0A9D4TX62"/>
<reference evidence="3" key="2">
    <citation type="submission" date="2020-11" db="EMBL/GenBank/DDBJ databases">
        <authorList>
            <person name="Cecchin M."/>
            <person name="Marcolungo L."/>
            <person name="Rossato M."/>
            <person name="Girolomoni L."/>
            <person name="Cosentino E."/>
            <person name="Cuine S."/>
            <person name="Li-Beisson Y."/>
            <person name="Delledonne M."/>
            <person name="Ballottari M."/>
        </authorList>
    </citation>
    <scope>NUCLEOTIDE SEQUENCE</scope>
    <source>
        <strain evidence="3">211/11P</strain>
        <tissue evidence="3">Whole cell</tissue>
    </source>
</reference>
<proteinExistence type="predicted"/>
<keyword evidence="2" id="KW-0472">Membrane</keyword>
<keyword evidence="4" id="KW-1185">Reference proteome</keyword>
<dbReference type="EMBL" id="SIDB01000002">
    <property type="protein sequence ID" value="KAI3436147.1"/>
    <property type="molecule type" value="Genomic_DNA"/>
</dbReference>
<reference evidence="3" key="1">
    <citation type="journal article" date="2019" name="Plant J.">
        <title>Chlorella vulgaris genome assembly and annotation reveals the molecular basis for metabolic acclimation to high light conditions.</title>
        <authorList>
            <person name="Cecchin M."/>
            <person name="Marcolungo L."/>
            <person name="Rossato M."/>
            <person name="Girolomoni L."/>
            <person name="Cosentino E."/>
            <person name="Cuine S."/>
            <person name="Li-Beisson Y."/>
            <person name="Delledonne M."/>
            <person name="Ballottari M."/>
        </authorList>
    </citation>
    <scope>NUCLEOTIDE SEQUENCE</scope>
    <source>
        <strain evidence="3">211/11P</strain>
    </source>
</reference>
<comment type="caution">
    <text evidence="3">The sequence shown here is derived from an EMBL/GenBank/DDBJ whole genome shotgun (WGS) entry which is preliminary data.</text>
</comment>
<keyword evidence="2" id="KW-1133">Transmembrane helix</keyword>
<name>A0A9D4TX62_CHLVU</name>
<evidence type="ECO:0000313" key="3">
    <source>
        <dbReference type="EMBL" id="KAI3436147.1"/>
    </source>
</evidence>
<gene>
    <name evidence="3" type="ORF">D9Q98_002204</name>
</gene>
<keyword evidence="2" id="KW-0812">Transmembrane</keyword>
<sequence length="118" mass="12622">MQLTALSASTAAAGTSRNPVSSRRRIVLPVAAFNAEHEPLTRRAALAGIVAVPAMLAASPAFAFGKDVRRAIQEKEARKAKLRESAAKMKQSGKIEPSFQDSKYSLPEDATTPNMRGQ</sequence>
<organism evidence="3 4">
    <name type="scientific">Chlorella vulgaris</name>
    <name type="common">Green alga</name>
    <dbReference type="NCBI Taxonomy" id="3077"/>
    <lineage>
        <taxon>Eukaryota</taxon>
        <taxon>Viridiplantae</taxon>
        <taxon>Chlorophyta</taxon>
        <taxon>core chlorophytes</taxon>
        <taxon>Trebouxiophyceae</taxon>
        <taxon>Chlorellales</taxon>
        <taxon>Chlorellaceae</taxon>
        <taxon>Chlorella clade</taxon>
        <taxon>Chlorella</taxon>
    </lineage>
</organism>
<evidence type="ECO:0000313" key="4">
    <source>
        <dbReference type="Proteomes" id="UP001055712"/>
    </source>
</evidence>
<evidence type="ECO:0000256" key="1">
    <source>
        <dbReference type="SAM" id="MobiDB-lite"/>
    </source>
</evidence>
<protein>
    <submittedName>
        <fullName evidence="3">Uncharacterized protein</fullName>
    </submittedName>
</protein>
<feature type="region of interest" description="Disordered" evidence="1">
    <location>
        <begin position="82"/>
        <end position="118"/>
    </location>
</feature>
<evidence type="ECO:0000256" key="2">
    <source>
        <dbReference type="SAM" id="Phobius"/>
    </source>
</evidence>
<feature type="transmembrane region" description="Helical" evidence="2">
    <location>
        <begin position="46"/>
        <end position="65"/>
    </location>
</feature>
<dbReference type="OrthoDB" id="10415325at2759"/>
<accession>A0A9D4TX62</accession>
<feature type="compositionally biased region" description="Low complexity" evidence="1">
    <location>
        <begin position="1"/>
        <end position="13"/>
    </location>
</feature>
<feature type="region of interest" description="Disordered" evidence="1">
    <location>
        <begin position="1"/>
        <end position="21"/>
    </location>
</feature>